<accession>N1V9W8</accession>
<name>N1V9W8_9MICC</name>
<keyword evidence="3" id="KW-1185">Reference proteome</keyword>
<comment type="caution">
    <text evidence="2">The sequence shown here is derived from an EMBL/GenBank/DDBJ whole genome shotgun (WGS) entry which is preliminary data.</text>
</comment>
<dbReference type="Pfam" id="PF07929">
    <property type="entry name" value="PRiA4_ORF3"/>
    <property type="match status" value="1"/>
</dbReference>
<dbReference type="PANTHER" id="PTHR41878">
    <property type="entry name" value="LEXA REPRESSOR-RELATED"/>
    <property type="match status" value="1"/>
</dbReference>
<evidence type="ECO:0000313" key="3">
    <source>
        <dbReference type="Proteomes" id="UP000010729"/>
    </source>
</evidence>
<dbReference type="OrthoDB" id="9816539at2"/>
<dbReference type="Gene3D" id="3.10.290.30">
    <property type="entry name" value="MM3350-like"/>
    <property type="match status" value="1"/>
</dbReference>
<dbReference type="InterPro" id="IPR012912">
    <property type="entry name" value="Plasmid_pRiA4b_Orf3-like"/>
</dbReference>
<dbReference type="SUPFAM" id="SSF159941">
    <property type="entry name" value="MM3350-like"/>
    <property type="match status" value="1"/>
</dbReference>
<dbReference type="Proteomes" id="UP000010729">
    <property type="component" value="Unassembled WGS sequence"/>
</dbReference>
<dbReference type="PANTHER" id="PTHR41878:SF1">
    <property type="entry name" value="TNPR PROTEIN"/>
    <property type="match status" value="1"/>
</dbReference>
<reference evidence="2 3" key="1">
    <citation type="journal article" date="2013" name="Genome Announc.">
        <title>Draft Genome Sequence of Arthrobacter crystallopoietes Strain BAB-32, Revealing Genes for Bioremediation.</title>
        <authorList>
            <person name="Joshi M.N."/>
            <person name="Pandit A.S."/>
            <person name="Sharma A."/>
            <person name="Pandya R.V."/>
            <person name="Desai S.M."/>
            <person name="Saxena A.K."/>
            <person name="Bagatharia S.B."/>
        </authorList>
    </citation>
    <scope>NUCLEOTIDE SEQUENCE [LARGE SCALE GENOMIC DNA]</scope>
    <source>
        <strain evidence="2 3">BAB-32</strain>
    </source>
</reference>
<dbReference type="EMBL" id="ANPE02000087">
    <property type="protein sequence ID" value="EMY35083.1"/>
    <property type="molecule type" value="Genomic_DNA"/>
</dbReference>
<gene>
    <name evidence="2" type="ORF">D477_006251</name>
</gene>
<protein>
    <submittedName>
        <fullName evidence="2">Plasmid pRiA4b ORF-3 family protein</fullName>
    </submittedName>
</protein>
<evidence type="ECO:0000259" key="1">
    <source>
        <dbReference type="Pfam" id="PF07929"/>
    </source>
</evidence>
<sequence>MPASEKAFDLRVVIQASEPEIWRALRIPTAAPLSVLHEAIQRAFGWENRHLYLIHPDGAGGVRRPIAGYEESADELGLESVEGKTIGDLLSAEGSTLDYEYDLGDSWIHTVTVTGHAVMPAGRISCLGGENRGPLEDAGGMWGYQEKCRILADPEHPQHREIYQWYTHVTGEFGRTFDPSAFDLNAVNEALERLRVLLADEPPTPQERAVVLRPVRWLLDRAREDGLELTKAGFLKPALVREIADTLNWYEPWMGQGNREAGMPDVANLREQLQAWKLLRKHKDRLLPTPAARKMYDDDAALWDFVAGRLVHQPDIGLQVALRSMVGWMLQGRVPPRSILGDAVAGELVRAGLRPAGGGPLTAEDGRSIYYHLLYQLRALAIFHDQTGLGSSKVPTAAGMKLLLDLRRRFGGIS</sequence>
<evidence type="ECO:0000313" key="2">
    <source>
        <dbReference type="EMBL" id="EMY35083.1"/>
    </source>
</evidence>
<feature type="domain" description="Plasmid pRiA4b Orf3-like" evidence="1">
    <location>
        <begin position="7"/>
        <end position="185"/>
    </location>
</feature>
<dbReference type="InterPro" id="IPR024047">
    <property type="entry name" value="MM3350-like_sf"/>
</dbReference>
<organism evidence="2 3">
    <name type="scientific">Arthrobacter crystallopoietes BAB-32</name>
    <dbReference type="NCBI Taxonomy" id="1246476"/>
    <lineage>
        <taxon>Bacteria</taxon>
        <taxon>Bacillati</taxon>
        <taxon>Actinomycetota</taxon>
        <taxon>Actinomycetes</taxon>
        <taxon>Micrococcales</taxon>
        <taxon>Micrococcaceae</taxon>
        <taxon>Crystallibacter</taxon>
    </lineage>
</organism>
<dbReference type="RefSeq" id="WP_005268017.1">
    <property type="nucleotide sequence ID" value="NZ_ANPE02000087.1"/>
</dbReference>
<proteinExistence type="predicted"/>
<dbReference type="AlphaFoldDB" id="N1V9W8"/>